<evidence type="ECO:0000313" key="3">
    <source>
        <dbReference type="EMBL" id="JAP95000.1"/>
    </source>
</evidence>
<sequence>MTYDKSINQFSNEGRVYQYEYAIKSVTLAATGLAVRTTTSTVFVCEVAKQSPLQIVPQQIQQIDKHIIALPIGYPADARVLTSFLRSEAQNHIFNFEEPVPIQLLADRLSERMTVRQTSKKDIKMGRPFGCAIILATKDKMYYCDPAGNCIEYKAKSAGAGGITGQEMLEDKWKSNLSEEEGIKLGLEIVKELIEGGIEKLQAAVINQDGVRYLSSQEIKDILK</sequence>
<dbReference type="Gene3D" id="3.60.20.10">
    <property type="entry name" value="Glutamine Phosphoribosylpyrophosphate, subunit 1, domain 1"/>
    <property type="match status" value="1"/>
</dbReference>
<reference evidence="3" key="1">
    <citation type="submission" date="2015-07" db="EMBL/GenBank/DDBJ databases">
        <title>Adaptation to a free-living lifestyle via gene acquisitions in the diplomonad Trepomonas sp. PC1.</title>
        <authorList>
            <person name="Xu F."/>
            <person name="Jerlstrom-Hultqvist J."/>
            <person name="Kolisko M."/>
            <person name="Simpson A.G.B."/>
            <person name="Roger A.J."/>
            <person name="Svard S.G."/>
            <person name="Andersson J.O."/>
        </authorList>
    </citation>
    <scope>NUCLEOTIDE SEQUENCE</scope>
    <source>
        <strain evidence="3">PC1</strain>
    </source>
</reference>
<dbReference type="SUPFAM" id="SSF56235">
    <property type="entry name" value="N-terminal nucleophile aminohydrolases (Ntn hydrolases)"/>
    <property type="match status" value="1"/>
</dbReference>
<dbReference type="PANTHER" id="PTHR11599">
    <property type="entry name" value="PROTEASOME SUBUNIT ALPHA/BETA"/>
    <property type="match status" value="1"/>
</dbReference>
<dbReference type="GO" id="GO:0019773">
    <property type="term" value="C:proteasome core complex, alpha-subunit complex"/>
    <property type="evidence" value="ECO:0007669"/>
    <property type="project" value="InterPro"/>
</dbReference>
<organism evidence="3">
    <name type="scientific">Trepomonas sp. PC1</name>
    <dbReference type="NCBI Taxonomy" id="1076344"/>
    <lineage>
        <taxon>Eukaryota</taxon>
        <taxon>Metamonada</taxon>
        <taxon>Diplomonadida</taxon>
        <taxon>Hexamitidae</taxon>
        <taxon>Hexamitinae</taxon>
        <taxon>Trepomonas</taxon>
    </lineage>
</organism>
<evidence type="ECO:0000256" key="1">
    <source>
        <dbReference type="ARBA" id="ARBA00022942"/>
    </source>
</evidence>
<proteinExistence type="predicted"/>
<name>A0A146KDU0_9EUKA</name>
<feature type="domain" description="Proteasome alpha-type subunits" evidence="2">
    <location>
        <begin position="3"/>
        <end position="25"/>
    </location>
</feature>
<dbReference type="Pfam" id="PF00227">
    <property type="entry name" value="Proteasome"/>
    <property type="match status" value="1"/>
</dbReference>
<dbReference type="EMBL" id="GDID01001606">
    <property type="protein sequence ID" value="JAP95000.1"/>
    <property type="molecule type" value="Transcribed_RNA"/>
</dbReference>
<dbReference type="InterPro" id="IPR050115">
    <property type="entry name" value="Proteasome_alpha"/>
</dbReference>
<dbReference type="AlphaFoldDB" id="A0A146KDU0"/>
<accession>A0A146KDU0</accession>
<dbReference type="InterPro" id="IPR029055">
    <property type="entry name" value="Ntn_hydrolases_N"/>
</dbReference>
<dbReference type="GO" id="GO:0006511">
    <property type="term" value="P:ubiquitin-dependent protein catabolic process"/>
    <property type="evidence" value="ECO:0007669"/>
    <property type="project" value="InterPro"/>
</dbReference>
<dbReference type="Pfam" id="PF10584">
    <property type="entry name" value="Proteasome_A_N"/>
    <property type="match status" value="1"/>
</dbReference>
<gene>
    <name evidence="3" type="ORF">TPC1_12140</name>
</gene>
<protein>
    <submittedName>
        <fullName evidence="3">Proteasome subunit alpha type</fullName>
    </submittedName>
</protein>
<evidence type="ECO:0000259" key="2">
    <source>
        <dbReference type="SMART" id="SM00948"/>
    </source>
</evidence>
<dbReference type="InterPro" id="IPR000426">
    <property type="entry name" value="Proteasome_asu_N"/>
</dbReference>
<dbReference type="SMART" id="SM00948">
    <property type="entry name" value="Proteasome_A_N"/>
    <property type="match status" value="1"/>
</dbReference>
<dbReference type="InterPro" id="IPR001353">
    <property type="entry name" value="Proteasome_sua/b"/>
</dbReference>
<keyword evidence="1 3" id="KW-0647">Proteasome</keyword>